<comment type="cofactor">
    <cofactor evidence="1">
        <name>FMN</name>
        <dbReference type="ChEBI" id="CHEBI:58210"/>
    </cofactor>
</comment>
<dbReference type="PANTHER" id="PTHR42917">
    <property type="entry name" value="2,4-DIENOYL-COA REDUCTASE"/>
    <property type="match status" value="1"/>
</dbReference>
<gene>
    <name evidence="12" type="ORF">Pmgp_03674</name>
</gene>
<dbReference type="SUPFAM" id="SSF51395">
    <property type="entry name" value="FMN-linked oxidoreductases"/>
    <property type="match status" value="1"/>
</dbReference>
<dbReference type="PRINTS" id="PR00368">
    <property type="entry name" value="FADPNR"/>
</dbReference>
<dbReference type="CDD" id="cd02803">
    <property type="entry name" value="OYE_like_FMN_family"/>
    <property type="match status" value="1"/>
</dbReference>
<protein>
    <submittedName>
        <fullName evidence="12">NADH oxidase</fullName>
        <ecNumber evidence="12">1.-.-.-</ecNumber>
    </submittedName>
</protein>
<reference evidence="12 13" key="1">
    <citation type="journal article" date="2018" name="Environ. Microbiol.">
        <title>Novel energy conservation strategies and behaviour of Pelotomaculum schinkii driving syntrophic propionate catabolism.</title>
        <authorList>
            <person name="Hidalgo-Ahumada C.A.P."/>
            <person name="Nobu M.K."/>
            <person name="Narihiro T."/>
            <person name="Tamaki H."/>
            <person name="Liu W.T."/>
            <person name="Kamagata Y."/>
            <person name="Stams A.J.M."/>
            <person name="Imachi H."/>
            <person name="Sousa D.Z."/>
        </authorList>
    </citation>
    <scope>NUCLEOTIDE SEQUENCE [LARGE SCALE GENOMIC DNA]</scope>
    <source>
        <strain evidence="12 13">MGP</strain>
    </source>
</reference>
<dbReference type="InterPro" id="IPR013785">
    <property type="entry name" value="Aldolase_TIM"/>
</dbReference>
<evidence type="ECO:0000256" key="6">
    <source>
        <dbReference type="ARBA" id="ARBA00022723"/>
    </source>
</evidence>
<evidence type="ECO:0000256" key="3">
    <source>
        <dbReference type="ARBA" id="ARBA00011048"/>
    </source>
</evidence>
<evidence type="ECO:0000256" key="5">
    <source>
        <dbReference type="ARBA" id="ARBA00022643"/>
    </source>
</evidence>
<dbReference type="Proteomes" id="UP000297597">
    <property type="component" value="Unassembled WGS sequence"/>
</dbReference>
<evidence type="ECO:0000256" key="7">
    <source>
        <dbReference type="ARBA" id="ARBA00023002"/>
    </source>
</evidence>
<dbReference type="GO" id="GO:0051536">
    <property type="term" value="F:iron-sulfur cluster binding"/>
    <property type="evidence" value="ECO:0007669"/>
    <property type="project" value="UniProtKB-KW"/>
</dbReference>
<evidence type="ECO:0000259" key="11">
    <source>
        <dbReference type="Pfam" id="PF07992"/>
    </source>
</evidence>
<organism evidence="12 13">
    <name type="scientific">Pelotomaculum propionicicum</name>
    <dbReference type="NCBI Taxonomy" id="258475"/>
    <lineage>
        <taxon>Bacteria</taxon>
        <taxon>Bacillati</taxon>
        <taxon>Bacillota</taxon>
        <taxon>Clostridia</taxon>
        <taxon>Eubacteriales</taxon>
        <taxon>Desulfotomaculaceae</taxon>
        <taxon>Pelotomaculum</taxon>
    </lineage>
</organism>
<evidence type="ECO:0000256" key="2">
    <source>
        <dbReference type="ARBA" id="ARBA00001966"/>
    </source>
</evidence>
<dbReference type="InterPro" id="IPR036188">
    <property type="entry name" value="FAD/NAD-bd_sf"/>
</dbReference>
<dbReference type="Gene3D" id="3.40.50.720">
    <property type="entry name" value="NAD(P)-binding Rossmann-like Domain"/>
    <property type="match status" value="1"/>
</dbReference>
<feature type="domain" description="FAD/NAD(P)-binding" evidence="11">
    <location>
        <begin position="411"/>
        <end position="634"/>
    </location>
</feature>
<dbReference type="Pfam" id="PF07992">
    <property type="entry name" value="Pyr_redox_2"/>
    <property type="match status" value="1"/>
</dbReference>
<comment type="cofactor">
    <cofactor evidence="2">
        <name>[4Fe-4S] cluster</name>
        <dbReference type="ChEBI" id="CHEBI:49883"/>
    </cofactor>
</comment>
<keyword evidence="8" id="KW-0408">Iron</keyword>
<dbReference type="PRINTS" id="PR00469">
    <property type="entry name" value="PNDRDTASEII"/>
</dbReference>
<sequence>MFPKYKEKYPLLFEPLTVGKSKKENERLHLKHRILVSPLFSWNDVDPNGHINQEGIDFYGRLAEGGFASICIPVEIPRNGGHSRTLVIDDEENIAFADMHKLQRYVHAFDTRTMCEIYHAGICMHHDGHIGESYSCSETYWNGNHVREMNEDDMEKVAEEYGRMAKFAKRAGFDAINLHFAHGWLVSNFLSPITNHRKDKYGPQSIENMCRFPLMILDRVRAYIGDMPIELRMNWNDGFYNPEGITLDMCVEQCRILSEKVDMIHITCGQRVDALGRLFQHPTHFVEPGHNLVGSEAVKKAVKIPIGVVGSMHNAELCERALEEGKADYVLMGRQAVADHEFVNKIKEGREEDIRPCIRCDKCLDGGRRGRLTDKLTIDTGNFTYNIPCSVNPFFVQGLEKLKLPAPKSLKKVAVVGGGPGGMMAAVTAAEKGHDVTLFEKTDKLGGQLGTFMDHMWFKNDIKRYVDYMRTQIKKRNVKVIYNTVATPEMVSDGNFDAVIVAVGAEPVIPPIPGVDSKNVVQNLDVFGNEDKLGDKIVLVGGGLIACETAIHLYSKGFRDITILEMGEYLASTGELTERLHTIKMMEDEKIKTYTFTTVNKIDDKGVYATNTDGQDLFFEADSVIISTGMKPLAKERDSFKDTANNVRYIGDCRWVADICDAVDSGFDAAATL</sequence>
<keyword evidence="9" id="KW-0411">Iron-sulfur</keyword>
<dbReference type="EC" id="1.-.-.-" evidence="12"/>
<accession>A0A4Y7RIZ5</accession>
<keyword evidence="13" id="KW-1185">Reference proteome</keyword>
<proteinExistence type="inferred from homology"/>
<keyword evidence="5" id="KW-0288">FMN</keyword>
<dbReference type="SUPFAM" id="SSF51905">
    <property type="entry name" value="FAD/NAD(P)-binding domain"/>
    <property type="match status" value="1"/>
</dbReference>
<dbReference type="GO" id="GO:0010181">
    <property type="term" value="F:FMN binding"/>
    <property type="evidence" value="ECO:0007669"/>
    <property type="project" value="InterPro"/>
</dbReference>
<dbReference type="Gene3D" id="3.20.20.70">
    <property type="entry name" value="Aldolase class I"/>
    <property type="match status" value="1"/>
</dbReference>
<comment type="similarity">
    <text evidence="3">In the N-terminal section; belongs to the NADH:flavin oxidoreductase/NADH oxidase family.</text>
</comment>
<evidence type="ECO:0000313" key="13">
    <source>
        <dbReference type="Proteomes" id="UP000297597"/>
    </source>
</evidence>
<dbReference type="PANTHER" id="PTHR42917:SF2">
    <property type="entry name" value="2,4-DIENOYL-COA REDUCTASE [(2E)-ENOYL-COA-PRODUCING]"/>
    <property type="match status" value="1"/>
</dbReference>
<evidence type="ECO:0000259" key="10">
    <source>
        <dbReference type="Pfam" id="PF00724"/>
    </source>
</evidence>
<dbReference type="EMBL" id="QFFZ01000083">
    <property type="protein sequence ID" value="TEB08710.1"/>
    <property type="molecule type" value="Genomic_DNA"/>
</dbReference>
<dbReference type="Pfam" id="PF00724">
    <property type="entry name" value="Oxidored_FMN"/>
    <property type="match status" value="1"/>
</dbReference>
<evidence type="ECO:0000313" key="12">
    <source>
        <dbReference type="EMBL" id="TEB08710.1"/>
    </source>
</evidence>
<keyword evidence="6" id="KW-0479">Metal-binding</keyword>
<feature type="domain" description="NADH:flavin oxidoreductase/NADH oxidase N-terminal" evidence="10">
    <location>
        <begin position="12"/>
        <end position="352"/>
    </location>
</feature>
<dbReference type="GO" id="GO:0046872">
    <property type="term" value="F:metal ion binding"/>
    <property type="evidence" value="ECO:0007669"/>
    <property type="project" value="UniProtKB-KW"/>
</dbReference>
<dbReference type="InterPro" id="IPR051793">
    <property type="entry name" value="NADH:flavin_oxidoreductase"/>
</dbReference>
<dbReference type="InterPro" id="IPR023753">
    <property type="entry name" value="FAD/NAD-binding_dom"/>
</dbReference>
<keyword evidence="7 12" id="KW-0560">Oxidoreductase</keyword>
<evidence type="ECO:0000256" key="1">
    <source>
        <dbReference type="ARBA" id="ARBA00001917"/>
    </source>
</evidence>
<keyword evidence="4" id="KW-0285">Flavoprotein</keyword>
<evidence type="ECO:0000256" key="4">
    <source>
        <dbReference type="ARBA" id="ARBA00022630"/>
    </source>
</evidence>
<dbReference type="Gene3D" id="3.50.50.60">
    <property type="entry name" value="FAD/NAD(P)-binding domain"/>
    <property type="match status" value="1"/>
</dbReference>
<dbReference type="InterPro" id="IPR001155">
    <property type="entry name" value="OxRdtase_FMN_N"/>
</dbReference>
<evidence type="ECO:0000256" key="9">
    <source>
        <dbReference type="ARBA" id="ARBA00023014"/>
    </source>
</evidence>
<name>A0A4Y7RIZ5_9FIRM</name>
<evidence type="ECO:0000256" key="8">
    <source>
        <dbReference type="ARBA" id="ARBA00023004"/>
    </source>
</evidence>
<dbReference type="AlphaFoldDB" id="A0A4Y7RIZ5"/>
<dbReference type="GO" id="GO:0016491">
    <property type="term" value="F:oxidoreductase activity"/>
    <property type="evidence" value="ECO:0007669"/>
    <property type="project" value="UniProtKB-KW"/>
</dbReference>
<dbReference type="RefSeq" id="WP_192903023.1">
    <property type="nucleotide sequence ID" value="NZ_QFFZ01000083.1"/>
</dbReference>
<comment type="caution">
    <text evidence="12">The sequence shown here is derived from an EMBL/GenBank/DDBJ whole genome shotgun (WGS) entry which is preliminary data.</text>
</comment>